<dbReference type="InterPro" id="IPR004089">
    <property type="entry name" value="MCPsignal_dom"/>
</dbReference>
<dbReference type="PROSITE" id="PS50111">
    <property type="entry name" value="CHEMOTAXIS_TRANSDUC_2"/>
    <property type="match status" value="1"/>
</dbReference>
<dbReference type="SMART" id="SM00283">
    <property type="entry name" value="MA"/>
    <property type="match status" value="1"/>
</dbReference>
<comment type="subcellular location">
    <subcellularLocation>
        <location evidence="1">Membrane</location>
    </subcellularLocation>
</comment>
<evidence type="ECO:0000313" key="9">
    <source>
        <dbReference type="Proteomes" id="UP000520156"/>
    </source>
</evidence>
<comment type="caution">
    <text evidence="8">The sequence shown here is derived from an EMBL/GenBank/DDBJ whole genome shotgun (WGS) entry which is preliminary data.</text>
</comment>
<evidence type="ECO:0000259" key="6">
    <source>
        <dbReference type="PROSITE" id="PS50111"/>
    </source>
</evidence>
<keyword evidence="4" id="KW-0807">Transducer</keyword>
<feature type="domain" description="HAMP" evidence="7">
    <location>
        <begin position="212"/>
        <end position="265"/>
    </location>
</feature>
<dbReference type="GO" id="GO:0006935">
    <property type="term" value="P:chemotaxis"/>
    <property type="evidence" value="ECO:0007669"/>
    <property type="project" value="UniProtKB-KW"/>
</dbReference>
<protein>
    <submittedName>
        <fullName evidence="8">HAMP domain-containing protein</fullName>
    </submittedName>
</protein>
<dbReference type="Gene3D" id="1.10.287.950">
    <property type="entry name" value="Methyl-accepting chemotaxis protein"/>
    <property type="match status" value="1"/>
</dbReference>
<feature type="domain" description="Methyl-accepting transducer" evidence="6">
    <location>
        <begin position="325"/>
        <end position="554"/>
    </location>
</feature>
<keyword evidence="9" id="KW-1185">Reference proteome</keyword>
<dbReference type="PANTHER" id="PTHR43531">
    <property type="entry name" value="PROTEIN ICFG"/>
    <property type="match status" value="1"/>
</dbReference>
<keyword evidence="5" id="KW-0472">Membrane</keyword>
<dbReference type="GO" id="GO:0007165">
    <property type="term" value="P:signal transduction"/>
    <property type="evidence" value="ECO:0007669"/>
    <property type="project" value="UniProtKB-KW"/>
</dbReference>
<dbReference type="InterPro" id="IPR003660">
    <property type="entry name" value="HAMP_dom"/>
</dbReference>
<reference evidence="8 9" key="1">
    <citation type="submission" date="2020-08" db="EMBL/GenBank/DDBJ databases">
        <title>The genome sequence of Novosphingobium flavum 4Y4.</title>
        <authorList>
            <person name="Liu Y."/>
        </authorList>
    </citation>
    <scope>NUCLEOTIDE SEQUENCE [LARGE SCALE GENOMIC DNA]</scope>
    <source>
        <strain evidence="8 9">4Y4</strain>
    </source>
</reference>
<dbReference type="PROSITE" id="PS50885">
    <property type="entry name" value="HAMP"/>
    <property type="match status" value="2"/>
</dbReference>
<feature type="transmembrane region" description="Helical" evidence="5">
    <location>
        <begin position="12"/>
        <end position="33"/>
    </location>
</feature>
<dbReference type="RefSeq" id="WP_185683111.1">
    <property type="nucleotide sequence ID" value="NZ_JACLAU010000009.1"/>
</dbReference>
<dbReference type="GO" id="GO:0016020">
    <property type="term" value="C:membrane"/>
    <property type="evidence" value="ECO:0007669"/>
    <property type="project" value="UniProtKB-SubCell"/>
</dbReference>
<dbReference type="SUPFAM" id="SSF58104">
    <property type="entry name" value="Methyl-accepting chemotaxis protein (MCP) signaling domain"/>
    <property type="match status" value="1"/>
</dbReference>
<evidence type="ECO:0000256" key="1">
    <source>
        <dbReference type="ARBA" id="ARBA00004370"/>
    </source>
</evidence>
<dbReference type="Pfam" id="PF00015">
    <property type="entry name" value="MCPsignal"/>
    <property type="match status" value="1"/>
</dbReference>
<dbReference type="SMART" id="SM00304">
    <property type="entry name" value="HAMP"/>
    <property type="match status" value="2"/>
</dbReference>
<dbReference type="Gene3D" id="6.10.340.10">
    <property type="match status" value="1"/>
</dbReference>
<accession>A0A7X1F7B4</accession>
<comment type="similarity">
    <text evidence="3">Belongs to the methyl-accepting chemotaxis (MCP) protein family.</text>
</comment>
<dbReference type="Pfam" id="PF00672">
    <property type="entry name" value="HAMP"/>
    <property type="match status" value="1"/>
</dbReference>
<name>A0A7X1F7B4_9SPHN</name>
<dbReference type="CDD" id="cd11386">
    <property type="entry name" value="MCP_signal"/>
    <property type="match status" value="1"/>
</dbReference>
<evidence type="ECO:0000256" key="2">
    <source>
        <dbReference type="ARBA" id="ARBA00022500"/>
    </source>
</evidence>
<evidence type="ECO:0000256" key="4">
    <source>
        <dbReference type="PROSITE-ProRule" id="PRU00284"/>
    </source>
</evidence>
<dbReference type="CDD" id="cd06225">
    <property type="entry name" value="HAMP"/>
    <property type="match status" value="1"/>
</dbReference>
<dbReference type="InterPro" id="IPR051310">
    <property type="entry name" value="MCP_chemotaxis"/>
</dbReference>
<keyword evidence="5" id="KW-1133">Transmembrane helix</keyword>
<evidence type="ECO:0000256" key="5">
    <source>
        <dbReference type="SAM" id="Phobius"/>
    </source>
</evidence>
<organism evidence="8 9">
    <name type="scientific">Novosphingobium aerophilum</name>
    <dbReference type="NCBI Taxonomy" id="2839843"/>
    <lineage>
        <taxon>Bacteria</taxon>
        <taxon>Pseudomonadati</taxon>
        <taxon>Pseudomonadota</taxon>
        <taxon>Alphaproteobacteria</taxon>
        <taxon>Sphingomonadales</taxon>
        <taxon>Sphingomonadaceae</taxon>
        <taxon>Novosphingobium</taxon>
    </lineage>
</organism>
<feature type="transmembrane region" description="Helical" evidence="5">
    <location>
        <begin position="187"/>
        <end position="205"/>
    </location>
</feature>
<dbReference type="FunFam" id="1.10.287.950:FF:000001">
    <property type="entry name" value="Methyl-accepting chemotaxis sensory transducer"/>
    <property type="match status" value="1"/>
</dbReference>
<proteinExistence type="inferred from homology"/>
<sequence length="625" mass="66887">MRAGKTIRETARRLGGVVIVSFVVAVGLVTLALQTVRVGGQMDRENQLNADFVADIMPPALFLVEPMLHATWMVADPEQTEQHAAELDRLEKTYRERLKYWQGTELDPEFRREVVEKLQPLGDKFWQHVHAELIPAARSRDAERINVAHDGLEGFYADYKAQIDHLVSVSQARNAELHDNSLTVSNLALVALGGLCAVLVALLLWTMRTLNRRALVPLAETASTMSRMAAGDLEAGRTTDHRPDEIGEMTRAIEVFRQVSRQQVDSAEAQRLVVSALTEGLDKLAAGKVNFRIETRFASEYEALRVSFNETVATLGTLIRDVAESAHNVSLGASEILSASDDLANRNERQAGSVEETAAAMRQVATSVSASAQNTVQMRDTIAEANTEIEAGNGGVSRMVAAMTEIEASSREINEIISVIEGIAFQTNLLALNAGVEAARAGEAGKGFAVVANEVRALAQRSSDAAREINQLIKTSSIRVGEGVSLVNATGDMLGVVARRIGSINDNAAHISESAEAQARNLEQVSSAVSDMDRVTQQNAAMVEQTTAAARSLAEEAKRLALLVSQFDAGGNAGATGASRAEVRTAAQPVAAIPIVRAPAGAMPVPATIGATALAMAEPADWSEF</sequence>
<dbReference type="Proteomes" id="UP000520156">
    <property type="component" value="Unassembled WGS sequence"/>
</dbReference>
<evidence type="ECO:0000313" key="8">
    <source>
        <dbReference type="EMBL" id="MBC2651692.1"/>
    </source>
</evidence>
<evidence type="ECO:0000256" key="3">
    <source>
        <dbReference type="ARBA" id="ARBA00029447"/>
    </source>
</evidence>
<dbReference type="SUPFAM" id="SSF158472">
    <property type="entry name" value="HAMP domain-like"/>
    <property type="match status" value="1"/>
</dbReference>
<dbReference type="AlphaFoldDB" id="A0A7X1F7B4"/>
<gene>
    <name evidence="8" type="ORF">H7F49_08245</name>
</gene>
<dbReference type="PANTHER" id="PTHR43531:SF11">
    <property type="entry name" value="METHYL-ACCEPTING CHEMOTAXIS PROTEIN 3"/>
    <property type="match status" value="1"/>
</dbReference>
<feature type="domain" description="HAMP" evidence="7">
    <location>
        <begin position="274"/>
        <end position="320"/>
    </location>
</feature>
<keyword evidence="5" id="KW-0812">Transmembrane</keyword>
<evidence type="ECO:0000259" key="7">
    <source>
        <dbReference type="PROSITE" id="PS50885"/>
    </source>
</evidence>
<keyword evidence="2" id="KW-0145">Chemotaxis</keyword>
<dbReference type="EMBL" id="JACLAU010000009">
    <property type="protein sequence ID" value="MBC2651692.1"/>
    <property type="molecule type" value="Genomic_DNA"/>
</dbReference>